<protein>
    <submittedName>
        <fullName evidence="3">Uncharacterized protein</fullName>
    </submittedName>
</protein>
<proteinExistence type="predicted"/>
<feature type="region of interest" description="Disordered" evidence="1">
    <location>
        <begin position="1"/>
        <end position="56"/>
    </location>
</feature>
<name>A0AAU8EPK8_9MICC</name>
<keyword evidence="2" id="KW-1133">Transmembrane helix</keyword>
<organism evidence="3">
    <name type="scientific">Arthrobacter sp. K5</name>
    <dbReference type="NCBI Taxonomy" id="2839623"/>
    <lineage>
        <taxon>Bacteria</taxon>
        <taxon>Bacillati</taxon>
        <taxon>Actinomycetota</taxon>
        <taxon>Actinomycetes</taxon>
        <taxon>Micrococcales</taxon>
        <taxon>Micrococcaceae</taxon>
        <taxon>Arthrobacter</taxon>
    </lineage>
</organism>
<dbReference type="SUPFAM" id="SSF81995">
    <property type="entry name" value="beta-sandwich domain of Sec23/24"/>
    <property type="match status" value="1"/>
</dbReference>
<keyword evidence="2" id="KW-0472">Membrane</keyword>
<dbReference type="AlphaFoldDB" id="A0AAU8EPK8"/>
<reference evidence="3" key="1">
    <citation type="submission" date="2024-06" db="EMBL/GenBank/DDBJ databases">
        <title>Biodegradation of dimethachlon by Arthrobacter sp. K5: mechanistic insights and ecological implications.</title>
        <authorList>
            <person name="Hu S."/>
            <person name="Lu P."/>
        </authorList>
    </citation>
    <scope>NUCLEOTIDE SEQUENCE</scope>
    <source>
        <strain evidence="3">K5</strain>
    </source>
</reference>
<feature type="transmembrane region" description="Helical" evidence="2">
    <location>
        <begin position="65"/>
        <end position="88"/>
    </location>
</feature>
<evidence type="ECO:0000313" key="3">
    <source>
        <dbReference type="EMBL" id="XCH11351.1"/>
    </source>
</evidence>
<evidence type="ECO:0000256" key="2">
    <source>
        <dbReference type="SAM" id="Phobius"/>
    </source>
</evidence>
<dbReference type="EMBL" id="CP159279">
    <property type="protein sequence ID" value="XCH11351.1"/>
    <property type="molecule type" value="Genomic_DNA"/>
</dbReference>
<keyword evidence="2" id="KW-0812">Transmembrane</keyword>
<dbReference type="RefSeq" id="WP_353711734.1">
    <property type="nucleotide sequence ID" value="NZ_CP159279.1"/>
</dbReference>
<feature type="compositionally biased region" description="Pro residues" evidence="1">
    <location>
        <begin position="1"/>
        <end position="10"/>
    </location>
</feature>
<gene>
    <name evidence="3" type="ORF">ABRP34_21645</name>
</gene>
<evidence type="ECO:0000256" key="1">
    <source>
        <dbReference type="SAM" id="MobiDB-lite"/>
    </source>
</evidence>
<accession>A0AAU8EPK8</accession>
<sequence>MSNPPLPPQQPGAQQPGPYPAGPQQPGAQQPGPYPAGPQQPLGRRRLPPAPFGLPGMPPANSRKGLWIVVGIVAGVLLLVAVGVLLLVNLVGGATRQAGDLADSFTQLVIAGDTNKAYNDYMDPSLKEQLSREEFDSGVKSLQLDPSCTTAYDDLKVSNEGDNNIADIAGLIKCPGKDIELVYRFAGKDELKMVTIRLRPKA</sequence>